<dbReference type="OrthoDB" id="3598762at2"/>
<evidence type="ECO:0000313" key="2">
    <source>
        <dbReference type="Proteomes" id="UP000238327"/>
    </source>
</evidence>
<dbReference type="EMBL" id="CP027657">
    <property type="protein sequence ID" value="AVO51241.1"/>
    <property type="molecule type" value="Genomic_DNA"/>
</dbReference>
<name>A0A2R3QHI6_ECTME</name>
<dbReference type="Pfam" id="PF10065">
    <property type="entry name" value="DUF2303"/>
    <property type="match status" value="1"/>
</dbReference>
<dbReference type="InterPro" id="IPR019276">
    <property type="entry name" value="DUF2303"/>
</dbReference>
<accession>A0A2R3QHI6</accession>
<sequence>MKEAIDQLLALAQGLGKPFNIEQIKAPLALVPHGVSLEVLEQHLPAPTRTKQSLTVLDAATFIEYVKRYATAATVVFCNGPNGRTFRAVIDYHQPDQPAWGSHSASYACPLTVEWGNWKGADRKRMTQADFAEFIEDNVKDVVTSEQTPGAPTAAEMLEISRTLQAQKNITFRQGTRLDNGQVQLTYNEEIDGRAGETGQLRIPEQFFIGVKPFIGGAAFLVAARFRYRIVEGRLQVWYELVRPDKVLEEAYEAVRQTISEGIGEVPMYEATL</sequence>
<dbReference type="Proteomes" id="UP000238327">
    <property type="component" value="Chromosome"/>
</dbReference>
<dbReference type="AlphaFoldDB" id="A0A2R3QHI6"/>
<dbReference type="RefSeq" id="WP_106735998.1">
    <property type="nucleotide sequence ID" value="NZ_CP027657.1"/>
</dbReference>
<proteinExistence type="predicted"/>
<reference evidence="1 2" key="1">
    <citation type="submission" date="2018-03" db="EMBL/GenBank/DDBJ databases">
        <title>Complete genome sequence and methylome analysis of Pseudomonas mendocina NEB 698.</title>
        <authorList>
            <person name="Morgan R.D."/>
        </authorList>
    </citation>
    <scope>NUCLEOTIDE SEQUENCE [LARGE SCALE GENOMIC DNA]</scope>
    <source>
        <strain evidence="1 2">NEB698</strain>
    </source>
</reference>
<evidence type="ECO:0000313" key="1">
    <source>
        <dbReference type="EMBL" id="AVO51241.1"/>
    </source>
</evidence>
<protein>
    <recommendedName>
        <fullName evidence="3">DUF2303 family protein</fullName>
    </recommendedName>
</protein>
<gene>
    <name evidence="1" type="ORF">C7A17_00130</name>
</gene>
<organism evidence="1 2">
    <name type="scientific">Ectopseudomonas mendocina</name>
    <name type="common">Pseudomonas mendocina</name>
    <dbReference type="NCBI Taxonomy" id="300"/>
    <lineage>
        <taxon>Bacteria</taxon>
        <taxon>Pseudomonadati</taxon>
        <taxon>Pseudomonadota</taxon>
        <taxon>Gammaproteobacteria</taxon>
        <taxon>Pseudomonadales</taxon>
        <taxon>Pseudomonadaceae</taxon>
        <taxon>Ectopseudomonas</taxon>
    </lineage>
</organism>
<evidence type="ECO:0008006" key="3">
    <source>
        <dbReference type="Google" id="ProtNLM"/>
    </source>
</evidence>